<dbReference type="EMBL" id="FP565176">
    <property type="protein sequence ID" value="CBA17552.1"/>
    <property type="molecule type" value="Genomic_DNA"/>
</dbReference>
<evidence type="ECO:0000313" key="2">
    <source>
        <dbReference type="EMBL" id="CBA17552.1"/>
    </source>
</evidence>
<proteinExistence type="predicted"/>
<dbReference type="Proteomes" id="UP000001890">
    <property type="component" value="Chromosome"/>
</dbReference>
<keyword evidence="1" id="KW-0472">Membrane</keyword>
<feature type="transmembrane region" description="Helical" evidence="1">
    <location>
        <begin position="60"/>
        <end position="78"/>
    </location>
</feature>
<evidence type="ECO:0000256" key="1">
    <source>
        <dbReference type="SAM" id="Phobius"/>
    </source>
</evidence>
<keyword evidence="1" id="KW-0812">Transmembrane</keyword>
<protein>
    <submittedName>
        <fullName evidence="2">Uncharacterized protein</fullName>
    </submittedName>
</protein>
<accession>D2UGP1</accession>
<keyword evidence="3" id="KW-1185">Reference proteome</keyword>
<reference evidence="2 3" key="1">
    <citation type="journal article" date="2009" name="BMC Genomics">
        <title>The complete genome sequence of Xanthomonas albilineans provides new insights into the reductive genome evolution of the xylem-limited Xanthomonadaceae.</title>
        <authorList>
            <person name="Pieretti I."/>
            <person name="Royer M."/>
            <person name="Barbe V."/>
            <person name="Carrere S."/>
            <person name="Koebnik R."/>
            <person name="Cociancich S."/>
            <person name="Couloux A."/>
            <person name="Darrasse A."/>
            <person name="Gouzy J."/>
            <person name="Jacques M.A."/>
            <person name="Lauber E."/>
            <person name="Manceau C."/>
            <person name="Mangenot S."/>
            <person name="Poussier S."/>
            <person name="Segurens B."/>
            <person name="Szurek B."/>
            <person name="Verdier V."/>
            <person name="Arlat M."/>
            <person name="Rott P."/>
        </authorList>
    </citation>
    <scope>NUCLEOTIDE SEQUENCE [LARGE SCALE GENOMIC DNA]</scope>
    <source>
        <strain evidence="3">GPE PC73 / CFBP 7063</strain>
    </source>
</reference>
<dbReference type="AlphaFoldDB" id="D2UGP1"/>
<organism evidence="2 3">
    <name type="scientific">Xanthomonas albilineans (strain GPE PC73 / CFBP 7063)</name>
    <dbReference type="NCBI Taxonomy" id="380358"/>
    <lineage>
        <taxon>Bacteria</taxon>
        <taxon>Pseudomonadati</taxon>
        <taxon>Pseudomonadota</taxon>
        <taxon>Gammaproteobacteria</taxon>
        <taxon>Lysobacterales</taxon>
        <taxon>Lysobacteraceae</taxon>
        <taxon>Xanthomonas</taxon>
    </lineage>
</organism>
<gene>
    <name evidence="2" type="ordered locus">XALc_3075</name>
</gene>
<sequence>MSFQQDLLDRANATERLKMNFSLIEMRDRQEDLIFLIWCFTLLQHHYLNTPMRPPMKTVSFLLTTAIAALCAIPALAAPRVVTLGVVQVHPSAEQLAQRHTTMPGRIVTLTTVQVRPSADLIALRDAEQAASPHLPTLATVHVYPDANLQPVFALGNEMGSVLKQLWPDMRQWGQALARSE</sequence>
<keyword evidence="1" id="KW-1133">Transmembrane helix</keyword>
<dbReference type="KEGG" id="xal:XALC_3075"/>
<evidence type="ECO:0000313" key="3">
    <source>
        <dbReference type="Proteomes" id="UP000001890"/>
    </source>
</evidence>
<name>D2UGP1_XANAP</name>